<comment type="caution">
    <text evidence="5">The sequence shown here is derived from an EMBL/GenBank/DDBJ whole genome shotgun (WGS) entry which is preliminary data.</text>
</comment>
<dbReference type="SUPFAM" id="SSF47473">
    <property type="entry name" value="EF-hand"/>
    <property type="match status" value="1"/>
</dbReference>
<keyword evidence="6" id="KW-1185">Reference proteome</keyword>
<dbReference type="CDD" id="cd00051">
    <property type="entry name" value="EFh"/>
    <property type="match status" value="1"/>
</dbReference>
<evidence type="ECO:0000259" key="4">
    <source>
        <dbReference type="PROSITE" id="PS50222"/>
    </source>
</evidence>
<feature type="domain" description="EF-hand" evidence="4">
    <location>
        <begin position="63"/>
        <end position="98"/>
    </location>
</feature>
<protein>
    <submittedName>
        <fullName evidence="5">Calcineurin subunit B</fullName>
    </submittedName>
</protein>
<dbReference type="EMBL" id="MTYJ01000041">
    <property type="protein sequence ID" value="OQV19317.1"/>
    <property type="molecule type" value="Genomic_DNA"/>
</dbReference>
<evidence type="ECO:0000313" key="5">
    <source>
        <dbReference type="EMBL" id="OQV19317.1"/>
    </source>
</evidence>
<feature type="domain" description="EF-hand" evidence="4">
    <location>
        <begin position="141"/>
        <end position="176"/>
    </location>
</feature>
<dbReference type="InterPro" id="IPR011992">
    <property type="entry name" value="EF-hand-dom_pair"/>
</dbReference>
<evidence type="ECO:0000256" key="1">
    <source>
        <dbReference type="ARBA" id="ARBA00022723"/>
    </source>
</evidence>
<keyword evidence="3" id="KW-0106">Calcium</keyword>
<dbReference type="InterPro" id="IPR018247">
    <property type="entry name" value="EF_Hand_1_Ca_BS"/>
</dbReference>
<evidence type="ECO:0000313" key="6">
    <source>
        <dbReference type="Proteomes" id="UP000192578"/>
    </source>
</evidence>
<accession>A0A1W0WW03</accession>
<dbReference type="SMART" id="SM00054">
    <property type="entry name" value="EFh"/>
    <property type="match status" value="4"/>
</dbReference>
<keyword evidence="2" id="KW-0677">Repeat</keyword>
<evidence type="ECO:0000256" key="2">
    <source>
        <dbReference type="ARBA" id="ARBA00022737"/>
    </source>
</evidence>
<dbReference type="InterPro" id="IPR002048">
    <property type="entry name" value="EF_hand_dom"/>
</dbReference>
<feature type="domain" description="EF-hand" evidence="4">
    <location>
        <begin position="100"/>
        <end position="135"/>
    </location>
</feature>
<keyword evidence="1" id="KW-0479">Metal-binding</keyword>
<dbReference type="AlphaFoldDB" id="A0A1W0WW03"/>
<dbReference type="FunFam" id="1.10.238.10:FF:000001">
    <property type="entry name" value="Calmodulin 1"/>
    <property type="match status" value="1"/>
</dbReference>
<dbReference type="PANTHER" id="PTHR45942">
    <property type="entry name" value="PROTEIN PHOSPATASE 3 REGULATORY SUBUNIT B ALPHA ISOFORM TYPE 1"/>
    <property type="match status" value="1"/>
</dbReference>
<dbReference type="Gene3D" id="1.10.238.10">
    <property type="entry name" value="EF-hand"/>
    <property type="match status" value="1"/>
</dbReference>
<proteinExistence type="predicted"/>
<dbReference type="Proteomes" id="UP000192578">
    <property type="component" value="Unassembled WGS sequence"/>
</dbReference>
<dbReference type="PROSITE" id="PS50222">
    <property type="entry name" value="EF_HAND_2"/>
    <property type="match status" value="3"/>
</dbReference>
<dbReference type="GO" id="GO:0005509">
    <property type="term" value="F:calcium ion binding"/>
    <property type="evidence" value="ECO:0007669"/>
    <property type="project" value="InterPro"/>
</dbReference>
<dbReference type="PROSITE" id="PS00018">
    <property type="entry name" value="EF_HAND_1"/>
    <property type="match status" value="2"/>
</dbReference>
<dbReference type="Pfam" id="PF13499">
    <property type="entry name" value="EF-hand_7"/>
    <property type="match status" value="2"/>
</dbReference>
<name>A0A1W0WW03_HYPEX</name>
<sequence length="184" mass="20676">MVKRSFYATLLLAKAMGNDFSADLPTGFDADQIRRLYHRFLKLDADGNGYISTDEFMAIPQVRANPLAARIMEVFDRDGNGLIDFREFTQGMTLFSSKAITDHKLRVVFNVYDQDRDGFISNADCFRVLKMMVGENLTDVQLQQVVDKSIIYHDSDADGKLSFLEFKNTIGALGAQGDKLGVKL</sequence>
<gene>
    <name evidence="5" type="ORF">BV898_06735</name>
</gene>
<organism evidence="5 6">
    <name type="scientific">Hypsibius exemplaris</name>
    <name type="common">Freshwater tardigrade</name>
    <dbReference type="NCBI Taxonomy" id="2072580"/>
    <lineage>
        <taxon>Eukaryota</taxon>
        <taxon>Metazoa</taxon>
        <taxon>Ecdysozoa</taxon>
        <taxon>Tardigrada</taxon>
        <taxon>Eutardigrada</taxon>
        <taxon>Parachela</taxon>
        <taxon>Hypsibioidea</taxon>
        <taxon>Hypsibiidae</taxon>
        <taxon>Hypsibius</taxon>
    </lineage>
</organism>
<reference evidence="6" key="1">
    <citation type="submission" date="2017-01" db="EMBL/GenBank/DDBJ databases">
        <title>Comparative genomics of anhydrobiosis in the tardigrade Hypsibius dujardini.</title>
        <authorList>
            <person name="Yoshida Y."/>
            <person name="Koutsovoulos G."/>
            <person name="Laetsch D."/>
            <person name="Stevens L."/>
            <person name="Kumar S."/>
            <person name="Horikawa D."/>
            <person name="Ishino K."/>
            <person name="Komine S."/>
            <person name="Tomita M."/>
            <person name="Blaxter M."/>
            <person name="Arakawa K."/>
        </authorList>
    </citation>
    <scope>NUCLEOTIDE SEQUENCE [LARGE SCALE GENOMIC DNA]</scope>
    <source>
        <strain evidence="6">Z151</strain>
    </source>
</reference>
<evidence type="ECO:0000256" key="3">
    <source>
        <dbReference type="ARBA" id="ARBA00022837"/>
    </source>
</evidence>
<dbReference type="OrthoDB" id="272512at2759"/>